<dbReference type="EMBL" id="JAAVJF010000005">
    <property type="protein sequence ID" value="NYR16406.1"/>
    <property type="molecule type" value="Genomic_DNA"/>
</dbReference>
<dbReference type="OMA" id="NPGSWKI"/>
<dbReference type="AlphaFoldDB" id="A0A7L4PG54"/>
<dbReference type="Gene3D" id="3.60.21.10">
    <property type="match status" value="1"/>
</dbReference>
<evidence type="ECO:0000313" key="2">
    <source>
        <dbReference type="Proteomes" id="UP000554766"/>
    </source>
</evidence>
<gene>
    <name evidence="1" type="ORF">HC235_10790</name>
</gene>
<accession>A0A7L4PG54</accession>
<organism evidence="1 2">
    <name type="scientific">Pyrobaculum arsenaticum</name>
    <dbReference type="NCBI Taxonomy" id="121277"/>
    <lineage>
        <taxon>Archaea</taxon>
        <taxon>Thermoproteota</taxon>
        <taxon>Thermoprotei</taxon>
        <taxon>Thermoproteales</taxon>
        <taxon>Thermoproteaceae</taxon>
        <taxon>Pyrobaculum</taxon>
    </lineage>
</organism>
<dbReference type="GO" id="GO:0016787">
    <property type="term" value="F:hydrolase activity"/>
    <property type="evidence" value="ECO:0007669"/>
    <property type="project" value="UniProtKB-KW"/>
</dbReference>
<reference evidence="1 2" key="1">
    <citation type="journal article" date="2020" name="Nat. Commun.">
        <title>The structures of two archaeal type IV pili illuminate evolutionary relationships.</title>
        <authorList>
            <person name="Wang F."/>
            <person name="Baquero D.P."/>
            <person name="Su Z."/>
            <person name="Beltran L.C."/>
            <person name="Prangishvili D."/>
            <person name="Krupovic M."/>
            <person name="Egelman E.H."/>
        </authorList>
    </citation>
    <scope>NUCLEOTIDE SEQUENCE [LARGE SCALE GENOMIC DNA]</scope>
    <source>
        <strain evidence="1 2">2GA</strain>
    </source>
</reference>
<comment type="caution">
    <text evidence="1">The sequence shown here is derived from an EMBL/GenBank/DDBJ whole genome shotgun (WGS) entry which is preliminary data.</text>
</comment>
<sequence length="197" mass="21963">MIVFGDVHIGSRSAKIQELRSCLKSISPEEVAITGDLFDDQHRRINREEALQLFKKAMEILGIRPRRLYIALSSSSHDPILPGPLAAEIDGVEVAAHNGEIVVDGKFVITHGDRMVKNGVAAYFLDLLKRGHIGRALRKKLGLGDNVWLVYGHSHVPYVNVQEKILNPGSWKIYGVRRIRGNVYELPSAKPLCQPDL</sequence>
<dbReference type="SUPFAM" id="SSF56300">
    <property type="entry name" value="Metallo-dependent phosphatases"/>
    <property type="match status" value="1"/>
</dbReference>
<proteinExistence type="predicted"/>
<keyword evidence="2" id="KW-1185">Reference proteome</keyword>
<dbReference type="RefSeq" id="WP_011901131.1">
    <property type="nucleotide sequence ID" value="NZ_JAAVJF010000005.1"/>
</dbReference>
<dbReference type="Proteomes" id="UP000554766">
    <property type="component" value="Unassembled WGS sequence"/>
</dbReference>
<name>A0A7L4PG54_9CREN</name>
<evidence type="ECO:0000313" key="1">
    <source>
        <dbReference type="EMBL" id="NYR16406.1"/>
    </source>
</evidence>
<dbReference type="GeneID" id="5054785"/>
<dbReference type="InterPro" id="IPR029052">
    <property type="entry name" value="Metallo-depent_PP-like"/>
</dbReference>
<keyword evidence="1" id="KW-0378">Hydrolase</keyword>
<protein>
    <submittedName>
        <fullName evidence="1">Phosphohydrolase</fullName>
    </submittedName>
</protein>